<keyword evidence="3" id="KW-1185">Reference proteome</keyword>
<dbReference type="PRINTS" id="PR00038">
    <property type="entry name" value="HTHLUXR"/>
</dbReference>
<proteinExistence type="predicted"/>
<gene>
    <name evidence="2" type="ORF">ACFFGN_28780</name>
</gene>
<dbReference type="Proteomes" id="UP001589890">
    <property type="component" value="Unassembled WGS sequence"/>
</dbReference>
<dbReference type="InterPro" id="IPR036388">
    <property type="entry name" value="WH-like_DNA-bd_sf"/>
</dbReference>
<evidence type="ECO:0000313" key="2">
    <source>
        <dbReference type="EMBL" id="MFC0628099.1"/>
    </source>
</evidence>
<dbReference type="PANTHER" id="PTHR34293:SF1">
    <property type="entry name" value="HTH-TYPE TRANSCRIPTIONAL REGULATOR TRMBL2"/>
    <property type="match status" value="1"/>
</dbReference>
<dbReference type="SMART" id="SM00421">
    <property type="entry name" value="HTH_LUXR"/>
    <property type="match status" value="1"/>
</dbReference>
<dbReference type="InterPro" id="IPR036390">
    <property type="entry name" value="WH_DNA-bd_sf"/>
</dbReference>
<dbReference type="InterPro" id="IPR016032">
    <property type="entry name" value="Sig_transdc_resp-reg_C-effctor"/>
</dbReference>
<comment type="caution">
    <text evidence="2">The sequence shown here is derived from an EMBL/GenBank/DDBJ whole genome shotgun (WGS) entry which is preliminary data.</text>
</comment>
<dbReference type="SUPFAM" id="SSF46785">
    <property type="entry name" value="Winged helix' DNA-binding domain"/>
    <property type="match status" value="1"/>
</dbReference>
<dbReference type="EMBL" id="JBHLTC010000037">
    <property type="protein sequence ID" value="MFC0628099.1"/>
    <property type="molecule type" value="Genomic_DNA"/>
</dbReference>
<protein>
    <submittedName>
        <fullName evidence="2">LuxR C-terminal-related transcriptional regulator</fullName>
    </submittedName>
</protein>
<dbReference type="PANTHER" id="PTHR34293">
    <property type="entry name" value="HTH-TYPE TRANSCRIPTIONAL REGULATOR TRMBL2"/>
    <property type="match status" value="1"/>
</dbReference>
<dbReference type="SUPFAM" id="SSF46894">
    <property type="entry name" value="C-terminal effector domain of the bipartite response regulators"/>
    <property type="match status" value="1"/>
</dbReference>
<evidence type="ECO:0000313" key="3">
    <source>
        <dbReference type="Proteomes" id="UP001589890"/>
    </source>
</evidence>
<dbReference type="InterPro" id="IPR051797">
    <property type="entry name" value="TrmB-like"/>
</dbReference>
<evidence type="ECO:0000259" key="1">
    <source>
        <dbReference type="PROSITE" id="PS50043"/>
    </source>
</evidence>
<dbReference type="Gene3D" id="1.10.10.10">
    <property type="entry name" value="Winged helix-like DNA-binding domain superfamily/Winged helix DNA-binding domain"/>
    <property type="match status" value="1"/>
</dbReference>
<dbReference type="CDD" id="cd06170">
    <property type="entry name" value="LuxR_C_like"/>
    <property type="match status" value="1"/>
</dbReference>
<dbReference type="PROSITE" id="PS50043">
    <property type="entry name" value="HTH_LUXR_2"/>
    <property type="match status" value="1"/>
</dbReference>
<dbReference type="InterPro" id="IPR000792">
    <property type="entry name" value="Tscrpt_reg_LuxR_C"/>
</dbReference>
<reference evidence="2 3" key="1">
    <citation type="submission" date="2024-09" db="EMBL/GenBank/DDBJ databases">
        <authorList>
            <person name="Sun Q."/>
            <person name="Mori K."/>
        </authorList>
    </citation>
    <scope>NUCLEOTIDE SEQUENCE [LARGE SCALE GENOMIC DNA]</scope>
    <source>
        <strain evidence="2 3">CGMCC 1.15906</strain>
    </source>
</reference>
<sequence>MDVLSANTPQGKVYRALIAHPRSTVADLAELTALDPDEVEQLLGELHESEVVMKAGAEWDAQRPDLVVAAALLAEDRRRMLLRQAEAELAEIYRFARRERSGYGAVEVLDQTSAVFEHYRRFQTGAVHQVRNIDRPPYFWDEAELGSQENLQIERMAAGIKYRTIYPESEQESPRRSEGMMRTVANGERARVMVDPPIKMAISDHRIALLPLETLIEGNPDSLVTLLIHSSGLLDALSSVFESFWRLAVPVTTEGIRRPLDERDREILTLMASGATDDAIARQLGLSRRTVVRRAAALLERLGATTRFQAGVQASRRGWL</sequence>
<accession>A0ABV6QTX9</accession>
<dbReference type="RefSeq" id="WP_380053685.1">
    <property type="nucleotide sequence ID" value="NZ_JBHLTC010000037.1"/>
</dbReference>
<feature type="domain" description="HTH luxR-type" evidence="1">
    <location>
        <begin position="253"/>
        <end position="318"/>
    </location>
</feature>
<organism evidence="2 3">
    <name type="scientific">Kribbella deserti</name>
    <dbReference type="NCBI Taxonomy" id="1926257"/>
    <lineage>
        <taxon>Bacteria</taxon>
        <taxon>Bacillati</taxon>
        <taxon>Actinomycetota</taxon>
        <taxon>Actinomycetes</taxon>
        <taxon>Propionibacteriales</taxon>
        <taxon>Kribbellaceae</taxon>
        <taxon>Kribbella</taxon>
    </lineage>
</organism>
<dbReference type="Pfam" id="PF00196">
    <property type="entry name" value="GerE"/>
    <property type="match status" value="1"/>
</dbReference>
<name>A0ABV6QTX9_9ACTN</name>